<dbReference type="Proteomes" id="UP000199205">
    <property type="component" value="Unassembled WGS sequence"/>
</dbReference>
<name>A0A1C3XM03_9HYPH</name>
<evidence type="ECO:0000313" key="2">
    <source>
        <dbReference type="Proteomes" id="UP000199205"/>
    </source>
</evidence>
<dbReference type="AlphaFoldDB" id="A0A1C3XM03"/>
<gene>
    <name evidence="1" type="ORF">GA0061101_1702</name>
</gene>
<dbReference type="OrthoDB" id="8365200at2"/>
<organism evidence="1 2">
    <name type="scientific">Rhizobium lusitanum</name>
    <dbReference type="NCBI Taxonomy" id="293958"/>
    <lineage>
        <taxon>Bacteria</taxon>
        <taxon>Pseudomonadati</taxon>
        <taxon>Pseudomonadota</taxon>
        <taxon>Alphaproteobacteria</taxon>
        <taxon>Hyphomicrobiales</taxon>
        <taxon>Rhizobiaceae</taxon>
        <taxon>Rhizobium/Agrobacterium group</taxon>
        <taxon>Rhizobium</taxon>
    </lineage>
</organism>
<sequence>MNRLWKFAGLSLLLPILNSCDFFDSKMVTACEQVLKNRLLAPSEYRRIEIQQSEEPIGRADYQRYFSEGLSAIIQEALMKDFDRGHVKPVMYEALITYDAPNAYGTLIRGISRCQYPISDGDASRADRLSVVDGETNTEWLRKQL</sequence>
<protein>
    <submittedName>
        <fullName evidence="1">Uncharacterized protein</fullName>
    </submittedName>
</protein>
<proteinExistence type="predicted"/>
<reference evidence="1 2" key="1">
    <citation type="submission" date="2016-08" db="EMBL/GenBank/DDBJ databases">
        <authorList>
            <person name="Seilhamer J.J."/>
        </authorList>
    </citation>
    <scope>NUCLEOTIDE SEQUENCE [LARGE SCALE GENOMIC DNA]</scope>
    <source>
        <strain evidence="1 2">P1-7</strain>
    </source>
</reference>
<accession>A0A1C3XM03</accession>
<evidence type="ECO:0000313" key="1">
    <source>
        <dbReference type="EMBL" id="SCB53280.1"/>
    </source>
</evidence>
<dbReference type="RefSeq" id="WP_141694197.1">
    <property type="nucleotide sequence ID" value="NZ_FMAF01000070.1"/>
</dbReference>
<dbReference type="EMBL" id="FMAF01000070">
    <property type="protein sequence ID" value="SCB53280.1"/>
    <property type="molecule type" value="Genomic_DNA"/>
</dbReference>